<feature type="domain" description="GspD-like N0" evidence="11">
    <location>
        <begin position="191"/>
        <end position="258"/>
    </location>
</feature>
<dbReference type="Gene3D" id="2.30.30.830">
    <property type="match status" value="1"/>
</dbReference>
<evidence type="ECO:0000256" key="5">
    <source>
        <dbReference type="ARBA" id="ARBA00022692"/>
    </source>
</evidence>
<evidence type="ECO:0000256" key="8">
    <source>
        <dbReference type="ARBA" id="ARBA00022989"/>
    </source>
</evidence>
<dbReference type="EnsemblMetazoa" id="AMEC001315-RA">
    <property type="protein sequence ID" value="AMEC001315-PA"/>
    <property type="gene ID" value="AMEC001315"/>
</dbReference>
<dbReference type="InterPro" id="IPR038591">
    <property type="entry name" value="NolW-like_sf"/>
</dbReference>
<dbReference type="GO" id="GO:0005886">
    <property type="term" value="C:plasma membrane"/>
    <property type="evidence" value="ECO:0007669"/>
    <property type="project" value="UniProtKB-SubCell"/>
</dbReference>
<comment type="subcellular location">
    <subcellularLocation>
        <location evidence="1">Cell inner membrane</location>
    </subcellularLocation>
</comment>
<evidence type="ECO:0000256" key="9">
    <source>
        <dbReference type="ARBA" id="ARBA00023136"/>
    </source>
</evidence>
<name>A0A182TFD5_9DIPT</name>
<dbReference type="InterPro" id="IPR024961">
    <property type="entry name" value="T2SS_GspC_N"/>
</dbReference>
<dbReference type="GO" id="GO:0009306">
    <property type="term" value="P:protein secretion"/>
    <property type="evidence" value="ECO:0007669"/>
    <property type="project" value="TreeGrafter"/>
</dbReference>
<organism evidence="12 13">
    <name type="scientific">Anopheles melas</name>
    <dbReference type="NCBI Taxonomy" id="34690"/>
    <lineage>
        <taxon>Eukaryota</taxon>
        <taxon>Metazoa</taxon>
        <taxon>Ecdysozoa</taxon>
        <taxon>Arthropoda</taxon>
        <taxon>Hexapoda</taxon>
        <taxon>Insecta</taxon>
        <taxon>Pterygota</taxon>
        <taxon>Neoptera</taxon>
        <taxon>Endopterygota</taxon>
        <taxon>Diptera</taxon>
        <taxon>Nematocera</taxon>
        <taxon>Culicoidea</taxon>
        <taxon>Culicidae</taxon>
        <taxon>Anophelinae</taxon>
        <taxon>Anopheles</taxon>
    </lineage>
</organism>
<evidence type="ECO:0000256" key="7">
    <source>
        <dbReference type="ARBA" id="ARBA00022927"/>
    </source>
</evidence>
<dbReference type="InterPro" id="IPR050810">
    <property type="entry name" value="Bact_Secretion_Sys_Channel"/>
</dbReference>
<evidence type="ECO:0000256" key="4">
    <source>
        <dbReference type="ARBA" id="ARBA00022519"/>
    </source>
</evidence>
<keyword evidence="5" id="KW-0812">Transmembrane</keyword>
<evidence type="ECO:0000256" key="1">
    <source>
        <dbReference type="ARBA" id="ARBA00004533"/>
    </source>
</evidence>
<evidence type="ECO:0000256" key="2">
    <source>
        <dbReference type="ARBA" id="ARBA00022448"/>
    </source>
</evidence>
<reference evidence="12" key="2">
    <citation type="submission" date="2020-05" db="UniProtKB">
        <authorList>
            <consortium name="EnsemblMetazoa"/>
        </authorList>
    </citation>
    <scope>IDENTIFICATION</scope>
    <source>
        <strain evidence="12">CM1001059</strain>
    </source>
</reference>
<keyword evidence="4" id="KW-0997">Cell inner membrane</keyword>
<keyword evidence="2" id="KW-0813">Transport</keyword>
<evidence type="ECO:0000259" key="11">
    <source>
        <dbReference type="Pfam" id="PF21305"/>
    </source>
</evidence>
<feature type="domain" description="Type II secretion system protein GspC N-terminal" evidence="10">
    <location>
        <begin position="18"/>
        <end position="154"/>
    </location>
</feature>
<keyword evidence="7" id="KW-0653">Protein transport</keyword>
<evidence type="ECO:0000256" key="6">
    <source>
        <dbReference type="ARBA" id="ARBA00022729"/>
    </source>
</evidence>
<keyword evidence="6" id="KW-0732">Signal</keyword>
<protein>
    <submittedName>
        <fullName evidence="12">T2SSC domain-containing protein</fullName>
    </submittedName>
</protein>
<dbReference type="Pfam" id="PF11356">
    <property type="entry name" value="T2SSC"/>
    <property type="match status" value="1"/>
</dbReference>
<keyword evidence="13" id="KW-1185">Reference proteome</keyword>
<reference evidence="13" key="1">
    <citation type="submission" date="2014-01" db="EMBL/GenBank/DDBJ databases">
        <title>The Genome Sequence of Anopheles melas CM1001059_A (V2).</title>
        <authorList>
            <consortium name="The Broad Institute Genomics Platform"/>
            <person name="Neafsey D.E."/>
            <person name="Besansky N."/>
            <person name="Howell P."/>
            <person name="Walton C."/>
            <person name="Young S.K."/>
            <person name="Zeng Q."/>
            <person name="Gargeya S."/>
            <person name="Fitzgerald M."/>
            <person name="Haas B."/>
            <person name="Abouelleil A."/>
            <person name="Allen A.W."/>
            <person name="Alvarado L."/>
            <person name="Arachchi H.M."/>
            <person name="Berlin A.M."/>
            <person name="Chapman S.B."/>
            <person name="Gainer-Dewar J."/>
            <person name="Goldberg J."/>
            <person name="Griggs A."/>
            <person name="Gujja S."/>
            <person name="Hansen M."/>
            <person name="Howarth C."/>
            <person name="Imamovic A."/>
            <person name="Ireland A."/>
            <person name="Larimer J."/>
            <person name="McCowan C."/>
            <person name="Murphy C."/>
            <person name="Pearson M."/>
            <person name="Poon T.W."/>
            <person name="Priest M."/>
            <person name="Roberts A."/>
            <person name="Saif S."/>
            <person name="Shea T."/>
            <person name="Sisk P."/>
            <person name="Sykes S."/>
            <person name="Wortman J."/>
            <person name="Nusbaum C."/>
            <person name="Birren B."/>
        </authorList>
    </citation>
    <scope>NUCLEOTIDE SEQUENCE [LARGE SCALE GENOMIC DNA]</scope>
    <source>
        <strain evidence="13">CM1001059</strain>
    </source>
</reference>
<evidence type="ECO:0000313" key="13">
    <source>
        <dbReference type="Proteomes" id="UP000075902"/>
    </source>
</evidence>
<proteinExistence type="predicted"/>
<dbReference type="PANTHER" id="PTHR30332">
    <property type="entry name" value="PROBABLE GENERAL SECRETION PATHWAY PROTEIN D"/>
    <property type="match status" value="1"/>
</dbReference>
<dbReference type="Pfam" id="PF21305">
    <property type="entry name" value="type_II_gspD_N0"/>
    <property type="match status" value="1"/>
</dbReference>
<accession>A0A182TFD5</accession>
<dbReference type="AlphaFoldDB" id="A0A182TFD5"/>
<sequence length="274" mass="28841">MLPSLRPDLRLPLRRALLALAVLALAGWLAWLARDAWHARQALAAELAQPAPSATAPVAAEAAPLDSTLVALLFGVLPASGSPEEAAEDASTSLSLVLMASLAERGEADSRALIAGPSGSAFYRIGDRLPGGAVLRAVAPDHVLLQHGGRDYRLDPTMKLPRVTGALLVLGTLLAPLPTFAERNESRQWTLNMKDAELRDLVSEVGEITGKTMVLDPRMSGKVTVQSSSALDQAGIYSLFLTVLRSQGYAALDQGDRVLIVPVADAKTKASGSE</sequence>
<dbReference type="InterPro" id="IPR049371">
    <property type="entry name" value="GspD-like_N0"/>
</dbReference>
<keyword evidence="9" id="KW-0472">Membrane</keyword>
<dbReference type="PANTHER" id="PTHR30332:SF24">
    <property type="entry name" value="SECRETIN GSPD-RELATED"/>
    <property type="match status" value="1"/>
</dbReference>
<dbReference type="Gene3D" id="3.30.1370.120">
    <property type="match status" value="1"/>
</dbReference>
<evidence type="ECO:0000256" key="3">
    <source>
        <dbReference type="ARBA" id="ARBA00022475"/>
    </source>
</evidence>
<dbReference type="STRING" id="34690.A0A182TFD5"/>
<evidence type="ECO:0000259" key="10">
    <source>
        <dbReference type="Pfam" id="PF11356"/>
    </source>
</evidence>
<keyword evidence="8" id="KW-1133">Transmembrane helix</keyword>
<dbReference type="VEuPathDB" id="VectorBase:AMEC001315"/>
<dbReference type="Proteomes" id="UP000075902">
    <property type="component" value="Unassembled WGS sequence"/>
</dbReference>
<evidence type="ECO:0000313" key="12">
    <source>
        <dbReference type="EnsemblMetazoa" id="AMEC001315-PA"/>
    </source>
</evidence>
<keyword evidence="3" id="KW-1003">Cell membrane</keyword>